<dbReference type="PANTHER" id="PTHR40039:SF1">
    <property type="entry name" value="PROTEIN DLTD"/>
    <property type="match status" value="1"/>
</dbReference>
<feature type="compositionally biased region" description="Basic residues" evidence="2">
    <location>
        <begin position="412"/>
        <end position="425"/>
    </location>
</feature>
<sequence length="425" mass="48236">MKKKLWMTFGPLLVAFAVFLFVLFGPSSLFSYVSPNTVKKSATSMNESVIQGLDIQKEALREGSYLPIFGSSELSRVDPFHPSVVSRKYDQGYTPFLLGRPGTQSLSHFLDVNALGNDLKGKKVAVILSPQWFGPKGVSDPSFGANFSPLHAYKFALEDTKNTPERRYAAKRLLSFQVVQSDSTLKNLLENIVAKGPKKPHDKELTKLAGNIELKILERKDDLESKVIAGSKQERVSKGLKALPEKLDYHQLDQLAKEAGEKGTGPNPFQVKEDYYKKKIQPIEEELKNSRTKLRYDQDSPEYGDLQLLMDAFKKAGADVIFINPPINGKWVDYIGLNEQGLENYYAKTKQQIESQGFRYYSLEDYQNEPFYLEDPIHLSWRGWVKIDQVLADFVHDPVQTNYAPTADKFYKNHQPKTGPKKIQK</sequence>
<comment type="similarity">
    <text evidence="1">Belongs to the DltD family.</text>
</comment>
<evidence type="ECO:0000256" key="2">
    <source>
        <dbReference type="SAM" id="MobiDB-lite"/>
    </source>
</evidence>
<proteinExistence type="inferred from homology"/>
<dbReference type="GO" id="GO:0005886">
    <property type="term" value="C:plasma membrane"/>
    <property type="evidence" value="ECO:0007669"/>
    <property type="project" value="UniProtKB-UniRule"/>
</dbReference>
<gene>
    <name evidence="3" type="ORF">SAMN05421782_102258</name>
</gene>
<feature type="region of interest" description="Disordered" evidence="2">
    <location>
        <begin position="406"/>
        <end position="425"/>
    </location>
</feature>
<dbReference type="PIRSF" id="PIRSF021438">
    <property type="entry name" value="DltD"/>
    <property type="match status" value="1"/>
</dbReference>
<dbReference type="AlphaFoldDB" id="A0AAX2DM63"/>
<name>A0AAX2DM63_LISIV</name>
<dbReference type="InterPro" id="IPR023896">
    <property type="entry name" value="LTA_DltD"/>
</dbReference>
<dbReference type="InterPro" id="IPR006998">
    <property type="entry name" value="DltD"/>
</dbReference>
<dbReference type="PANTHER" id="PTHR40039">
    <property type="entry name" value="PROTEIN DLTD"/>
    <property type="match status" value="1"/>
</dbReference>
<dbReference type="SUPFAM" id="SSF52266">
    <property type="entry name" value="SGNH hydrolase"/>
    <property type="match status" value="1"/>
</dbReference>
<reference evidence="3 4" key="1">
    <citation type="submission" date="2016-10" db="EMBL/GenBank/DDBJ databases">
        <authorList>
            <person name="Varghese N."/>
            <person name="Submissions S."/>
        </authorList>
    </citation>
    <scope>NUCLEOTIDE SEQUENCE [LARGE SCALE GENOMIC DNA]</scope>
    <source>
        <strain evidence="3 4">ATCC 49954</strain>
    </source>
</reference>
<keyword evidence="1" id="KW-1003">Cell membrane</keyword>
<keyword evidence="1" id="KW-0472">Membrane</keyword>
<dbReference type="EMBL" id="FNMX01000002">
    <property type="protein sequence ID" value="SDW28364.1"/>
    <property type="molecule type" value="Genomic_DNA"/>
</dbReference>
<accession>A0AAX2DM63</accession>
<comment type="caution">
    <text evidence="3">The sequence shown here is derived from an EMBL/GenBank/DDBJ whole genome shotgun (WGS) entry which is preliminary data.</text>
</comment>
<evidence type="ECO:0000313" key="3">
    <source>
        <dbReference type="EMBL" id="SDW28364.1"/>
    </source>
</evidence>
<dbReference type="NCBIfam" id="TIGR04092">
    <property type="entry name" value="LTA_DltD"/>
    <property type="match status" value="1"/>
</dbReference>
<dbReference type="Pfam" id="PF04914">
    <property type="entry name" value="DltD"/>
    <property type="match status" value="1"/>
</dbReference>
<dbReference type="Proteomes" id="UP000183610">
    <property type="component" value="Unassembled WGS sequence"/>
</dbReference>
<protein>
    <recommendedName>
        <fullName evidence="1">Protein DltD</fullName>
    </recommendedName>
</protein>
<dbReference type="RefSeq" id="WP_038408733.1">
    <property type="nucleotide sequence ID" value="NZ_FNMX01000002.1"/>
</dbReference>
<dbReference type="GO" id="GO:0070395">
    <property type="term" value="P:lipoteichoic acid biosynthetic process"/>
    <property type="evidence" value="ECO:0007669"/>
    <property type="project" value="UniProtKB-UniRule"/>
</dbReference>
<comment type="pathway">
    <text evidence="1">Cell wall biogenesis; lipoteichoic acid biosynthesis.</text>
</comment>
<evidence type="ECO:0000256" key="1">
    <source>
        <dbReference type="PIRNR" id="PIRNR021438"/>
    </source>
</evidence>
<organism evidence="3 4">
    <name type="scientific">Listeria ivanovii</name>
    <dbReference type="NCBI Taxonomy" id="1638"/>
    <lineage>
        <taxon>Bacteria</taxon>
        <taxon>Bacillati</taxon>
        <taxon>Bacillota</taxon>
        <taxon>Bacilli</taxon>
        <taxon>Bacillales</taxon>
        <taxon>Listeriaceae</taxon>
        <taxon>Listeria</taxon>
    </lineage>
</organism>
<evidence type="ECO:0000313" key="4">
    <source>
        <dbReference type="Proteomes" id="UP000183610"/>
    </source>
</evidence>